<sequence length="176" mass="19819">MYLISAYFDENTNKTLKEYIDGVAKACGNNFMIDNNVPPHLTVLSIEARDEDAVVEKASAVMKTLSSGEILIPTLGQILPGVIYASPVINEYIMDLQVKLYEALKDMEELSFSKYYLPYSWMPHITLGKTLEPEQMKDAFTYLQKSFVPLEAKIVEIGVAKTNPHRDIYSNTLAQS</sequence>
<evidence type="ECO:0000313" key="2">
    <source>
        <dbReference type="Proteomes" id="UP000184185"/>
    </source>
</evidence>
<dbReference type="GO" id="GO:0016874">
    <property type="term" value="F:ligase activity"/>
    <property type="evidence" value="ECO:0007669"/>
    <property type="project" value="UniProtKB-KW"/>
</dbReference>
<dbReference type="PANTHER" id="PTHR36039:SF2">
    <property type="entry name" value="RNA LIGASE_CYCLIC NUCLEOTIDE PHOSPHODIESTERASE FAMILY PROTEIN"/>
    <property type="match status" value="1"/>
</dbReference>
<dbReference type="EMBL" id="FQYQ01000001">
    <property type="protein sequence ID" value="SHI37533.1"/>
    <property type="molecule type" value="Genomic_DNA"/>
</dbReference>
<name>A0A1M6AMW7_PSEXY</name>
<dbReference type="Pfam" id="PF13563">
    <property type="entry name" value="2_5_RNA_ligase2"/>
    <property type="match status" value="1"/>
</dbReference>
<dbReference type="InterPro" id="IPR009097">
    <property type="entry name" value="Cyclic_Pdiesterase"/>
</dbReference>
<gene>
    <name evidence="1" type="ORF">SAMN02745725_00287</name>
</gene>
<proteinExistence type="predicted"/>
<dbReference type="SUPFAM" id="SSF55144">
    <property type="entry name" value="LigT-like"/>
    <property type="match status" value="1"/>
</dbReference>
<keyword evidence="2" id="KW-1185">Reference proteome</keyword>
<keyword evidence="1" id="KW-0436">Ligase</keyword>
<dbReference type="AlphaFoldDB" id="A0A1M6AMW7"/>
<protein>
    <submittedName>
        <fullName evidence="1">2'-5' RNA ligase</fullName>
    </submittedName>
</protein>
<dbReference type="RefSeq" id="WP_072911431.1">
    <property type="nucleotide sequence ID" value="NZ_FQYQ01000001.1"/>
</dbReference>
<dbReference type="OrthoDB" id="463286at2"/>
<dbReference type="Proteomes" id="UP000184185">
    <property type="component" value="Unassembled WGS sequence"/>
</dbReference>
<reference evidence="1 2" key="1">
    <citation type="submission" date="2016-11" db="EMBL/GenBank/DDBJ databases">
        <authorList>
            <person name="Jaros S."/>
            <person name="Januszkiewicz K."/>
            <person name="Wedrychowicz H."/>
        </authorList>
    </citation>
    <scope>NUCLEOTIDE SEQUENCE [LARGE SCALE GENOMIC DNA]</scope>
    <source>
        <strain evidence="1 2">DSM 14809</strain>
    </source>
</reference>
<dbReference type="Gene3D" id="3.90.1140.10">
    <property type="entry name" value="Cyclic phosphodiesterase"/>
    <property type="match status" value="1"/>
</dbReference>
<dbReference type="PANTHER" id="PTHR36039">
    <property type="match status" value="1"/>
</dbReference>
<organism evidence="1 2">
    <name type="scientific">Pseudobutyrivibrio xylanivorans DSM 14809</name>
    <dbReference type="NCBI Taxonomy" id="1123012"/>
    <lineage>
        <taxon>Bacteria</taxon>
        <taxon>Bacillati</taxon>
        <taxon>Bacillota</taxon>
        <taxon>Clostridia</taxon>
        <taxon>Lachnospirales</taxon>
        <taxon>Lachnospiraceae</taxon>
        <taxon>Pseudobutyrivibrio</taxon>
    </lineage>
</organism>
<evidence type="ECO:0000313" key="1">
    <source>
        <dbReference type="EMBL" id="SHI37533.1"/>
    </source>
</evidence>
<accession>A0A1M6AMW7</accession>